<dbReference type="InterPro" id="IPR036271">
    <property type="entry name" value="Tet_transcr_reg_TetR-rel_C_sf"/>
</dbReference>
<dbReference type="InterPro" id="IPR009057">
    <property type="entry name" value="Homeodomain-like_sf"/>
</dbReference>
<evidence type="ECO:0000256" key="1">
    <source>
        <dbReference type="ARBA" id="ARBA00023015"/>
    </source>
</evidence>
<feature type="domain" description="HTH tetR-type" evidence="6">
    <location>
        <begin position="33"/>
        <end position="92"/>
    </location>
</feature>
<dbReference type="SUPFAM" id="SSF46689">
    <property type="entry name" value="Homeodomain-like"/>
    <property type="match status" value="1"/>
</dbReference>
<dbReference type="Pfam" id="PF21597">
    <property type="entry name" value="TetR_C_43"/>
    <property type="match status" value="1"/>
</dbReference>
<evidence type="ECO:0000313" key="7">
    <source>
        <dbReference type="EMBL" id="TVZ02506.1"/>
    </source>
</evidence>
<evidence type="ECO:0000259" key="6">
    <source>
        <dbReference type="PROSITE" id="PS50977"/>
    </source>
</evidence>
<dbReference type="AlphaFoldDB" id="A0A6P2BW91"/>
<evidence type="ECO:0000313" key="8">
    <source>
        <dbReference type="Proteomes" id="UP000460272"/>
    </source>
</evidence>
<feature type="compositionally biased region" description="Low complexity" evidence="5">
    <location>
        <begin position="1"/>
        <end position="22"/>
    </location>
</feature>
<name>A0A6P2BW91_9ACTN</name>
<dbReference type="InterPro" id="IPR049445">
    <property type="entry name" value="TetR_SbtR-like_C"/>
</dbReference>
<keyword evidence="8" id="KW-1185">Reference proteome</keyword>
<evidence type="ECO:0000256" key="3">
    <source>
        <dbReference type="ARBA" id="ARBA00023163"/>
    </source>
</evidence>
<dbReference type="RefSeq" id="WP_145857586.1">
    <property type="nucleotide sequence ID" value="NZ_RPFW01000005.1"/>
</dbReference>
<dbReference type="SUPFAM" id="SSF48498">
    <property type="entry name" value="Tetracyclin repressor-like, C-terminal domain"/>
    <property type="match status" value="1"/>
</dbReference>
<dbReference type="OrthoDB" id="9795011at2"/>
<reference evidence="7 8" key="1">
    <citation type="submission" date="2018-11" db="EMBL/GenBank/DDBJ databases">
        <title>Trebonia kvetii gen.nov., sp.nov., a novel acidophilic actinobacterium, and proposal of the new actinobacterial family Treboniaceae fam. nov.</title>
        <authorList>
            <person name="Rapoport D."/>
            <person name="Sagova-Mareckova M."/>
            <person name="Sedlacek I."/>
            <person name="Provaznik J."/>
            <person name="Kralova S."/>
            <person name="Pavlinic D."/>
            <person name="Benes V."/>
            <person name="Kopecky J."/>
        </authorList>
    </citation>
    <scope>NUCLEOTIDE SEQUENCE [LARGE SCALE GENOMIC DNA]</scope>
    <source>
        <strain evidence="7 8">15Tr583</strain>
    </source>
</reference>
<dbReference type="PROSITE" id="PS50977">
    <property type="entry name" value="HTH_TETR_2"/>
    <property type="match status" value="1"/>
</dbReference>
<feature type="region of interest" description="Disordered" evidence="5">
    <location>
        <begin position="1"/>
        <end position="30"/>
    </location>
</feature>
<feature type="DNA-binding region" description="H-T-H motif" evidence="4">
    <location>
        <begin position="55"/>
        <end position="74"/>
    </location>
</feature>
<dbReference type="Proteomes" id="UP000460272">
    <property type="component" value="Unassembled WGS sequence"/>
</dbReference>
<dbReference type="GO" id="GO:0003700">
    <property type="term" value="F:DNA-binding transcription factor activity"/>
    <property type="evidence" value="ECO:0007669"/>
    <property type="project" value="TreeGrafter"/>
</dbReference>
<organism evidence="7 8">
    <name type="scientific">Trebonia kvetii</name>
    <dbReference type="NCBI Taxonomy" id="2480626"/>
    <lineage>
        <taxon>Bacteria</taxon>
        <taxon>Bacillati</taxon>
        <taxon>Actinomycetota</taxon>
        <taxon>Actinomycetes</taxon>
        <taxon>Streptosporangiales</taxon>
        <taxon>Treboniaceae</taxon>
        <taxon>Trebonia</taxon>
    </lineage>
</organism>
<dbReference type="InterPro" id="IPR050109">
    <property type="entry name" value="HTH-type_TetR-like_transc_reg"/>
</dbReference>
<comment type="caution">
    <text evidence="7">The sequence shown here is derived from an EMBL/GenBank/DDBJ whole genome shotgun (WGS) entry which is preliminary data.</text>
</comment>
<dbReference type="InterPro" id="IPR001647">
    <property type="entry name" value="HTH_TetR"/>
</dbReference>
<gene>
    <name evidence="7" type="ORF">EAS64_27355</name>
</gene>
<dbReference type="PANTHER" id="PTHR30055">
    <property type="entry name" value="HTH-TYPE TRANSCRIPTIONAL REGULATOR RUTR"/>
    <property type="match status" value="1"/>
</dbReference>
<proteinExistence type="predicted"/>
<dbReference type="GO" id="GO:0000976">
    <property type="term" value="F:transcription cis-regulatory region binding"/>
    <property type="evidence" value="ECO:0007669"/>
    <property type="project" value="TreeGrafter"/>
</dbReference>
<protein>
    <submittedName>
        <fullName evidence="7">TetR/AcrR family transcriptional regulator</fullName>
    </submittedName>
</protein>
<evidence type="ECO:0000256" key="5">
    <source>
        <dbReference type="SAM" id="MobiDB-lite"/>
    </source>
</evidence>
<dbReference type="PANTHER" id="PTHR30055:SF234">
    <property type="entry name" value="HTH-TYPE TRANSCRIPTIONAL REGULATOR BETI"/>
    <property type="match status" value="1"/>
</dbReference>
<keyword evidence="3" id="KW-0804">Transcription</keyword>
<dbReference type="PRINTS" id="PR00455">
    <property type="entry name" value="HTHTETR"/>
</dbReference>
<keyword evidence="1" id="KW-0805">Transcription regulation</keyword>
<dbReference type="Pfam" id="PF00440">
    <property type="entry name" value="TetR_N"/>
    <property type="match status" value="1"/>
</dbReference>
<dbReference type="Gene3D" id="1.10.357.10">
    <property type="entry name" value="Tetracycline Repressor, domain 2"/>
    <property type="match status" value="1"/>
</dbReference>
<evidence type="ECO:0000256" key="4">
    <source>
        <dbReference type="PROSITE-ProRule" id="PRU00335"/>
    </source>
</evidence>
<sequence>MPSAVQGAGSAPAAAAASATAPARRRARRSDSVRNAALVSRAAIELFAAHGMDVTLAQVADRAGVGKATVYRTYSSREEMVAAMLAHRLAWLRQRIEAAVAGRDAWSEFAAMSRDVLARMREDHLLRYVLAPERPPGAVADQLAGSLGPMYATLLAAAKETGRVRPDVTDTDVAMLTAGLAAALTARQDFTEASWRRAADLVLAACGTYPPDLP</sequence>
<dbReference type="EMBL" id="RPFW01000005">
    <property type="protein sequence ID" value="TVZ02506.1"/>
    <property type="molecule type" value="Genomic_DNA"/>
</dbReference>
<evidence type="ECO:0000256" key="2">
    <source>
        <dbReference type="ARBA" id="ARBA00023125"/>
    </source>
</evidence>
<keyword evidence="2 4" id="KW-0238">DNA-binding</keyword>
<accession>A0A6P2BW91</accession>